<keyword evidence="6 9" id="KW-0238">DNA-binding</keyword>
<dbReference type="InterPro" id="IPR027417">
    <property type="entry name" value="P-loop_NTPase"/>
</dbReference>
<evidence type="ECO:0000256" key="7">
    <source>
        <dbReference type="ARBA" id="ARBA00023172"/>
    </source>
</evidence>
<dbReference type="SMART" id="SM00382">
    <property type="entry name" value="AAA"/>
    <property type="match status" value="1"/>
</dbReference>
<dbReference type="InterPro" id="IPR041445">
    <property type="entry name" value="AAA_lid_4"/>
</dbReference>
<feature type="binding site" evidence="9">
    <location>
        <position position="300"/>
    </location>
    <ligand>
        <name>DNA</name>
        <dbReference type="ChEBI" id="CHEBI:16991"/>
    </ligand>
</feature>
<evidence type="ECO:0000256" key="6">
    <source>
        <dbReference type="ARBA" id="ARBA00023125"/>
    </source>
</evidence>
<feature type="binding site" evidence="9">
    <location>
        <position position="50"/>
    </location>
    <ligand>
        <name>ATP</name>
        <dbReference type="ChEBI" id="CHEBI:30616"/>
    </ligand>
</feature>
<dbReference type="GO" id="GO:0009378">
    <property type="term" value="F:four-way junction helicase activity"/>
    <property type="evidence" value="ECO:0007669"/>
    <property type="project" value="InterPro"/>
</dbReference>
<comment type="caution">
    <text evidence="9">Lacks conserved residue(s) required for the propagation of feature annotation.</text>
</comment>
<feature type="binding site" evidence="9">
    <location>
        <position position="159"/>
    </location>
    <ligand>
        <name>ATP</name>
        <dbReference type="ChEBI" id="CHEBI:30616"/>
    </ligand>
</feature>
<protein>
    <recommendedName>
        <fullName evidence="9">Holliday junction branch migration complex subunit RuvB</fullName>
        <ecNumber evidence="9">3.6.4.-</ecNumber>
    </recommendedName>
</protein>
<feature type="binding site" evidence="9">
    <location>
        <position position="9"/>
    </location>
    <ligand>
        <name>ATP</name>
        <dbReference type="ChEBI" id="CHEBI:30616"/>
    </ligand>
</feature>
<dbReference type="Pfam" id="PF05496">
    <property type="entry name" value="RuvB_N"/>
    <property type="match status" value="1"/>
</dbReference>
<dbReference type="CDD" id="cd00009">
    <property type="entry name" value="AAA"/>
    <property type="match status" value="1"/>
</dbReference>
<dbReference type="HAMAP" id="MF_00016">
    <property type="entry name" value="DNA_HJ_migration_RuvB"/>
    <property type="match status" value="1"/>
</dbReference>
<feature type="binding site" evidence="9">
    <location>
        <position position="206"/>
    </location>
    <ligand>
        <name>ATP</name>
        <dbReference type="ChEBI" id="CHEBI:30616"/>
    </ligand>
</feature>
<dbReference type="InterPro" id="IPR008823">
    <property type="entry name" value="RuvB_wg_C"/>
</dbReference>
<comment type="subcellular location">
    <subcellularLocation>
        <location evidence="9">Cytoplasm</location>
    </subcellularLocation>
</comment>
<feature type="domain" description="AAA+ ATPase" evidence="10">
    <location>
        <begin position="39"/>
        <end position="170"/>
    </location>
</feature>
<feature type="binding site" evidence="9">
    <location>
        <position position="295"/>
    </location>
    <ligand>
        <name>DNA</name>
        <dbReference type="ChEBI" id="CHEBI:16991"/>
    </ligand>
</feature>
<evidence type="ECO:0000313" key="12">
    <source>
        <dbReference type="Proteomes" id="UP000323144"/>
    </source>
</evidence>
<keyword evidence="1 9" id="KW-0963">Cytoplasm</keyword>
<dbReference type="InterPro" id="IPR008824">
    <property type="entry name" value="RuvB-like_N"/>
</dbReference>
<dbReference type="Pfam" id="PF17864">
    <property type="entry name" value="AAA_lid_4"/>
    <property type="match status" value="1"/>
</dbReference>
<feature type="binding site" evidence="9">
    <location>
        <position position="54"/>
    </location>
    <ligand>
        <name>ATP</name>
        <dbReference type="ChEBI" id="CHEBI:30616"/>
    </ligand>
</feature>
<organism evidence="11 12">
    <name type="scientific">Spiroplasma chinense</name>
    <dbReference type="NCBI Taxonomy" id="216932"/>
    <lineage>
        <taxon>Bacteria</taxon>
        <taxon>Bacillati</taxon>
        <taxon>Mycoplasmatota</taxon>
        <taxon>Mollicutes</taxon>
        <taxon>Entomoplasmatales</taxon>
        <taxon>Spiroplasmataceae</taxon>
        <taxon>Spiroplasma</taxon>
    </lineage>
</organism>
<feature type="region of interest" description="Small ATPAse domain (RuvB-S)" evidence="9">
    <location>
        <begin position="170"/>
        <end position="240"/>
    </location>
</feature>
<dbReference type="EMBL" id="CP043026">
    <property type="protein sequence ID" value="QEH61831.1"/>
    <property type="molecule type" value="Genomic_DNA"/>
</dbReference>
<dbReference type="InterPro" id="IPR036388">
    <property type="entry name" value="WH-like_DNA-bd_sf"/>
</dbReference>
<feature type="binding site" evidence="9">
    <location>
        <position position="53"/>
    </location>
    <ligand>
        <name>ATP</name>
        <dbReference type="ChEBI" id="CHEBI:30616"/>
    </ligand>
</feature>
<keyword evidence="8 9" id="KW-0234">DNA repair</keyword>
<dbReference type="GO" id="GO:0016887">
    <property type="term" value="F:ATP hydrolysis activity"/>
    <property type="evidence" value="ECO:0007669"/>
    <property type="project" value="RHEA"/>
</dbReference>
<evidence type="ECO:0000256" key="2">
    <source>
        <dbReference type="ARBA" id="ARBA00022741"/>
    </source>
</evidence>
<evidence type="ECO:0000313" key="11">
    <source>
        <dbReference type="EMBL" id="QEH61831.1"/>
    </source>
</evidence>
<dbReference type="GO" id="GO:0048476">
    <property type="term" value="C:Holliday junction resolvase complex"/>
    <property type="evidence" value="ECO:0007669"/>
    <property type="project" value="UniProtKB-UniRule"/>
</dbReference>
<dbReference type="Proteomes" id="UP000323144">
    <property type="component" value="Chromosome"/>
</dbReference>
<dbReference type="GO" id="GO:0000400">
    <property type="term" value="F:four-way junction DNA binding"/>
    <property type="evidence" value="ECO:0007669"/>
    <property type="project" value="UniProtKB-UniRule"/>
</dbReference>
<feature type="region of interest" description="Head domain (RuvB-H)" evidence="9">
    <location>
        <begin position="243"/>
        <end position="315"/>
    </location>
</feature>
<evidence type="ECO:0000259" key="10">
    <source>
        <dbReference type="SMART" id="SM00382"/>
    </source>
</evidence>
<comment type="function">
    <text evidence="9">The RuvA-RuvB-RuvC complex processes Holliday junction (HJ) DNA during genetic recombination and DNA repair, while the RuvA-RuvB complex plays an important role in the rescue of blocked DNA replication forks via replication fork reversal (RFR). RuvA specifically binds to HJ cruciform DNA, conferring on it an open structure. The RuvB hexamer acts as an ATP-dependent pump, pulling dsDNA into and through the RuvAB complex. RuvB forms 2 homohexamers on either side of HJ DNA bound by 1 or 2 RuvA tetramers; 4 subunits per hexamer contact DNA at a time. Coordinated motions by a converter formed by DNA-disengaged RuvB subunits stimulates ATP hydrolysis and nucleotide exchange. Immobilization of the converter enables RuvB to convert the ATP-contained energy into a lever motion, pulling 2 nucleotides of DNA out of the RuvA tetramer per ATP hydrolyzed, thus driving DNA branch migration. The RuvB motors rotate together with the DNA substrate, which together with the progressing nucleotide cycle form the mechanistic basis for DNA recombination by continuous HJ branch migration. Branch migration allows RuvC to scan DNA until it finds its consensus sequence, where it cleaves and resolves cruciform DNA.</text>
</comment>
<dbReference type="NCBIfam" id="NF000868">
    <property type="entry name" value="PRK00080.1"/>
    <property type="match status" value="1"/>
</dbReference>
<dbReference type="PANTHER" id="PTHR42848">
    <property type="match status" value="1"/>
</dbReference>
<keyword evidence="4 9" id="KW-0378">Hydrolase</keyword>
<feature type="binding site" evidence="9">
    <location>
        <position position="55"/>
    </location>
    <ligand>
        <name>ATP</name>
        <dbReference type="ChEBI" id="CHEBI:30616"/>
    </ligand>
</feature>
<dbReference type="GO" id="GO:0006310">
    <property type="term" value="P:DNA recombination"/>
    <property type="evidence" value="ECO:0007669"/>
    <property type="project" value="UniProtKB-UniRule"/>
</dbReference>
<feature type="binding site" evidence="9">
    <location>
        <position position="5"/>
    </location>
    <ligand>
        <name>ATP</name>
        <dbReference type="ChEBI" id="CHEBI:30616"/>
    </ligand>
</feature>
<evidence type="ECO:0000256" key="3">
    <source>
        <dbReference type="ARBA" id="ARBA00022763"/>
    </source>
</evidence>
<dbReference type="Gene3D" id="3.40.50.300">
    <property type="entry name" value="P-loop containing nucleotide triphosphate hydrolases"/>
    <property type="match status" value="1"/>
</dbReference>
<dbReference type="SUPFAM" id="SSF46785">
    <property type="entry name" value="Winged helix' DNA-binding domain"/>
    <property type="match status" value="1"/>
</dbReference>
<comment type="similarity">
    <text evidence="9">Belongs to the RuvB family.</text>
</comment>
<evidence type="ECO:0000256" key="9">
    <source>
        <dbReference type="HAMAP-Rule" id="MF_00016"/>
    </source>
</evidence>
<evidence type="ECO:0000256" key="4">
    <source>
        <dbReference type="ARBA" id="ARBA00022801"/>
    </source>
</evidence>
<dbReference type="Gene3D" id="1.10.8.60">
    <property type="match status" value="1"/>
</dbReference>
<proteinExistence type="inferred from homology"/>
<keyword evidence="11" id="KW-0347">Helicase</keyword>
<dbReference type="Gene3D" id="1.10.10.10">
    <property type="entry name" value="Winged helix-like DNA-binding domain superfamily/Winged helix DNA-binding domain"/>
    <property type="match status" value="1"/>
</dbReference>
<keyword evidence="3 9" id="KW-0227">DNA damage</keyword>
<dbReference type="GO" id="GO:0006281">
    <property type="term" value="P:DNA repair"/>
    <property type="evidence" value="ECO:0007669"/>
    <property type="project" value="UniProtKB-UniRule"/>
</dbReference>
<keyword evidence="5 9" id="KW-0067">ATP-binding</keyword>
<comment type="domain">
    <text evidence="9">Has 3 domains, the large (RuvB-L) and small ATPase (RuvB-S) domains and the C-terminal head (RuvB-H) domain. The head domain binds DNA, while the ATPase domains jointly bind ATP, ADP or are empty depending on the state of the subunit in the translocation cycle. During a single DNA translocation step the structure of each domain remains the same, but their relative positions change.</text>
</comment>
<feature type="binding site" evidence="9">
    <location>
        <position position="54"/>
    </location>
    <ligand>
        <name>Mg(2+)</name>
        <dbReference type="ChEBI" id="CHEBI:18420"/>
    </ligand>
</feature>
<keyword evidence="12" id="KW-1185">Reference proteome</keyword>
<dbReference type="PANTHER" id="PTHR42848:SF1">
    <property type="entry name" value="HOLLIDAY JUNCTION BRANCH MIGRATION COMPLEX SUBUNIT RUVB"/>
    <property type="match status" value="1"/>
</dbReference>
<dbReference type="Pfam" id="PF05491">
    <property type="entry name" value="WHD_RuvB"/>
    <property type="match status" value="1"/>
</dbReference>
<keyword evidence="7 9" id="KW-0233">DNA recombination</keyword>
<dbReference type="EC" id="3.6.4.-" evidence="9"/>
<evidence type="ECO:0000256" key="1">
    <source>
        <dbReference type="ARBA" id="ARBA00022490"/>
    </source>
</evidence>
<dbReference type="InterPro" id="IPR004605">
    <property type="entry name" value="DNA_helicase_Holl-junc_RuvB"/>
</dbReference>
<name>A0A5B9Y468_9MOLU</name>
<gene>
    <name evidence="9 11" type="primary">ruvB</name>
    <name evidence="11" type="ORF">SCHIN_v1c06340</name>
</gene>
<dbReference type="RefSeq" id="WP_166508216.1">
    <property type="nucleotide sequence ID" value="NZ_CP043026.1"/>
</dbReference>
<dbReference type="AlphaFoldDB" id="A0A5B9Y468"/>
<comment type="subunit">
    <text evidence="9">Homohexamer. Forms an RuvA(8)-RuvB(12)-Holliday junction (HJ) complex. HJ DNA is sandwiched between 2 RuvA tetramers; dsDNA enters through RuvA and exits via RuvB. An RuvB hexamer assembles on each DNA strand where it exits the tetramer. Each RuvB hexamer is contacted by two RuvA subunits (via domain III) on 2 adjacent RuvB subunits; this complex drives branch migration. In the full resolvosome a probable DNA-RuvA(4)-RuvB(12)-RuvC(2) complex forms which resolves the HJ.</text>
</comment>
<feature type="binding site" evidence="9">
    <location>
        <position position="169"/>
    </location>
    <ligand>
        <name>ATP</name>
        <dbReference type="ChEBI" id="CHEBI:30616"/>
    </ligand>
</feature>
<evidence type="ECO:0000256" key="8">
    <source>
        <dbReference type="ARBA" id="ARBA00023204"/>
    </source>
</evidence>
<accession>A0A5B9Y468</accession>
<dbReference type="InterPro" id="IPR003593">
    <property type="entry name" value="AAA+_ATPase"/>
</dbReference>
<dbReference type="KEGG" id="schi:SCHIN_v1c06340"/>
<comment type="catalytic activity">
    <reaction evidence="9">
        <text>ATP + H2O = ADP + phosphate + H(+)</text>
        <dbReference type="Rhea" id="RHEA:13065"/>
        <dbReference type="ChEBI" id="CHEBI:15377"/>
        <dbReference type="ChEBI" id="CHEBI:15378"/>
        <dbReference type="ChEBI" id="CHEBI:30616"/>
        <dbReference type="ChEBI" id="CHEBI:43474"/>
        <dbReference type="ChEBI" id="CHEBI:456216"/>
    </reaction>
</comment>
<keyword evidence="2 9" id="KW-0547">Nucleotide-binding</keyword>
<dbReference type="InterPro" id="IPR036390">
    <property type="entry name" value="WH_DNA-bd_sf"/>
</dbReference>
<dbReference type="GO" id="GO:0005524">
    <property type="term" value="F:ATP binding"/>
    <property type="evidence" value="ECO:0007669"/>
    <property type="project" value="UniProtKB-UniRule"/>
</dbReference>
<sequence>MKLKINENRPKNFEEFVGQSNIVENLKVYIHSAKVRKQRLDHMLFNGNSGLGKTSLAYLIANEIKSNILVLNGTSLQRASDIISPLTSLKDGDILFIDEIHAMSKEVFEVLYPVLEDNSLNVIVGKEYNSKVVNINLANFTFIGATTEINKLSEPFINRFPINFLFQSYTNNEIAKILKLNSIKMNIDLKDEVIEFLSTHCKNNPRISINILKRIYDYIIFNNPLVIDIDYIKRVLVTLNIFQFGLNKRDIEYLKLLKDNNFIGIETLKQMLNVSISVILNHIEPTLLNEKLILKTLKGRTLTKKGLEYLSQLTI</sequence>
<dbReference type="GO" id="GO:0005737">
    <property type="term" value="C:cytoplasm"/>
    <property type="evidence" value="ECO:0007669"/>
    <property type="project" value="UniProtKB-SubCell"/>
</dbReference>
<evidence type="ECO:0000256" key="5">
    <source>
        <dbReference type="ARBA" id="ARBA00022840"/>
    </source>
</evidence>
<reference evidence="11 12" key="1">
    <citation type="submission" date="2019-08" db="EMBL/GenBank/DDBJ databases">
        <title>Complete genome sequence of Spiroplasma chinense CCH (DSM 19755).</title>
        <authorList>
            <person name="Shen H.-Y."/>
            <person name="Lin Y.-C."/>
            <person name="Chou L."/>
            <person name="Kuo C.-H."/>
        </authorList>
    </citation>
    <scope>NUCLEOTIDE SEQUENCE [LARGE SCALE GENOMIC DNA]</scope>
    <source>
        <strain evidence="11 12">CCH</strain>
    </source>
</reference>
<dbReference type="SUPFAM" id="SSF52540">
    <property type="entry name" value="P-loop containing nucleoside triphosphate hydrolases"/>
    <property type="match status" value="1"/>
</dbReference>